<protein>
    <recommendedName>
        <fullName evidence="4">PepSY domain-containing protein</fullName>
    </recommendedName>
</protein>
<accession>A0ABQ3C2Q6</accession>
<evidence type="ECO:0000256" key="1">
    <source>
        <dbReference type="SAM" id="SignalP"/>
    </source>
</evidence>
<evidence type="ECO:0000313" key="2">
    <source>
        <dbReference type="EMBL" id="GGZ65793.1"/>
    </source>
</evidence>
<dbReference type="Proteomes" id="UP000643403">
    <property type="component" value="Unassembled WGS sequence"/>
</dbReference>
<dbReference type="RefSeq" id="WP_229790774.1">
    <property type="nucleotide sequence ID" value="NZ_BMXY01000002.1"/>
</dbReference>
<reference evidence="3" key="1">
    <citation type="journal article" date="2019" name="Int. J. Syst. Evol. Microbiol.">
        <title>The Global Catalogue of Microorganisms (GCM) 10K type strain sequencing project: providing services to taxonomists for standard genome sequencing and annotation.</title>
        <authorList>
            <consortium name="The Broad Institute Genomics Platform"/>
            <consortium name="The Broad Institute Genome Sequencing Center for Infectious Disease"/>
            <person name="Wu L."/>
            <person name="Ma J."/>
        </authorList>
    </citation>
    <scope>NUCLEOTIDE SEQUENCE [LARGE SCALE GENOMIC DNA]</scope>
    <source>
        <strain evidence="3">KCTC 22558</strain>
    </source>
</reference>
<evidence type="ECO:0000313" key="3">
    <source>
        <dbReference type="Proteomes" id="UP000643403"/>
    </source>
</evidence>
<evidence type="ECO:0008006" key="4">
    <source>
        <dbReference type="Google" id="ProtNLM"/>
    </source>
</evidence>
<keyword evidence="3" id="KW-1185">Reference proteome</keyword>
<sequence length="103" mass="11399">MSHGRLVLFVSLALIAGTALAGPPGGRRDRQDEPRIVVAHETRPNERSLADDVRRVKRETGGQILSAERVPFDGRDMTRIKVLDETGRVRVITEAPKGPRPPR</sequence>
<dbReference type="EMBL" id="BMXY01000002">
    <property type="protein sequence ID" value="GGZ65793.1"/>
    <property type="molecule type" value="Genomic_DNA"/>
</dbReference>
<organism evidence="2 3">
    <name type="scientific">Cognatilysobacter xinjiangensis</name>
    <dbReference type="NCBI Taxonomy" id="546892"/>
    <lineage>
        <taxon>Bacteria</taxon>
        <taxon>Pseudomonadati</taxon>
        <taxon>Pseudomonadota</taxon>
        <taxon>Gammaproteobacteria</taxon>
        <taxon>Lysobacterales</taxon>
        <taxon>Lysobacteraceae</taxon>
        <taxon>Cognatilysobacter</taxon>
    </lineage>
</organism>
<keyword evidence="1" id="KW-0732">Signal</keyword>
<feature type="signal peptide" evidence="1">
    <location>
        <begin position="1"/>
        <end position="21"/>
    </location>
</feature>
<proteinExistence type="predicted"/>
<feature type="chain" id="PRO_5046494786" description="PepSY domain-containing protein" evidence="1">
    <location>
        <begin position="22"/>
        <end position="103"/>
    </location>
</feature>
<gene>
    <name evidence="2" type="ORF">GCM10008101_19790</name>
</gene>
<comment type="caution">
    <text evidence="2">The sequence shown here is derived from an EMBL/GenBank/DDBJ whole genome shotgun (WGS) entry which is preliminary data.</text>
</comment>
<name>A0ABQ3C2Q6_9GAMM</name>